<keyword evidence="3" id="KW-1185">Reference proteome</keyword>
<comment type="caution">
    <text evidence="2">The sequence shown here is derived from an EMBL/GenBank/DDBJ whole genome shotgun (WGS) entry which is preliminary data.</text>
</comment>
<reference evidence="2" key="1">
    <citation type="submission" date="2020-10" db="EMBL/GenBank/DDBJ databases">
        <title>Taxonomic study of unclassified bacteria belonging to the class Ktedonobacteria.</title>
        <authorList>
            <person name="Yabe S."/>
            <person name="Wang C.M."/>
            <person name="Zheng Y."/>
            <person name="Sakai Y."/>
            <person name="Cavaletti L."/>
            <person name="Monciardini P."/>
            <person name="Donadio S."/>
        </authorList>
    </citation>
    <scope>NUCLEOTIDE SEQUENCE</scope>
    <source>
        <strain evidence="2">SOSP1-1</strain>
    </source>
</reference>
<dbReference type="InterPro" id="IPR039536">
    <property type="entry name" value="TetR_C_Proteobacteria"/>
</dbReference>
<dbReference type="AlphaFoldDB" id="A0A8J3MUV2"/>
<proteinExistence type="predicted"/>
<dbReference type="Proteomes" id="UP000612362">
    <property type="component" value="Unassembled WGS sequence"/>
</dbReference>
<gene>
    <name evidence="2" type="ORF">KSX_51410</name>
</gene>
<dbReference type="Pfam" id="PF14246">
    <property type="entry name" value="TetR_C_7"/>
    <property type="match status" value="1"/>
</dbReference>
<evidence type="ECO:0000259" key="1">
    <source>
        <dbReference type="Pfam" id="PF14246"/>
    </source>
</evidence>
<organism evidence="2 3">
    <name type="scientific">Ktedonospora formicarum</name>
    <dbReference type="NCBI Taxonomy" id="2778364"/>
    <lineage>
        <taxon>Bacteria</taxon>
        <taxon>Bacillati</taxon>
        <taxon>Chloroflexota</taxon>
        <taxon>Ktedonobacteria</taxon>
        <taxon>Ktedonobacterales</taxon>
        <taxon>Ktedonobacteraceae</taxon>
        <taxon>Ktedonospora</taxon>
    </lineage>
</organism>
<protein>
    <recommendedName>
        <fullName evidence="1">Transcriptional regulator TetR C-terminal Proteobacteria type domain-containing protein</fullName>
    </recommendedName>
</protein>
<accession>A0A8J3MUV2</accession>
<dbReference type="EMBL" id="BNJF01000002">
    <property type="protein sequence ID" value="GHO46978.1"/>
    <property type="molecule type" value="Genomic_DNA"/>
</dbReference>
<feature type="domain" description="Transcriptional regulator TetR C-terminal Proteobacteria type" evidence="1">
    <location>
        <begin position="14"/>
        <end position="83"/>
    </location>
</feature>
<dbReference type="Gene3D" id="1.10.357.10">
    <property type="entry name" value="Tetracycline Repressor, domain 2"/>
    <property type="match status" value="1"/>
</dbReference>
<evidence type="ECO:0000313" key="3">
    <source>
        <dbReference type="Proteomes" id="UP000612362"/>
    </source>
</evidence>
<sequence length="90" mass="9731">MALNPASSAGQATKALDRLSAYLQELDRQGIFHVPDPRLSAQAFLALLEGQIIERARLGVGPALTSEKMGHHIDACVTLFLTAHQVNRPD</sequence>
<evidence type="ECO:0000313" key="2">
    <source>
        <dbReference type="EMBL" id="GHO46978.1"/>
    </source>
</evidence>
<name>A0A8J3MUV2_9CHLR</name>
<dbReference type="RefSeq" id="WP_220196313.1">
    <property type="nucleotide sequence ID" value="NZ_BNJF01000002.1"/>
</dbReference>